<evidence type="ECO:0000313" key="1">
    <source>
        <dbReference type="EMBL" id="KAG7337361.1"/>
    </source>
</evidence>
<dbReference type="AlphaFoldDB" id="A0A9K3P8E9"/>
<evidence type="ECO:0000313" key="2">
    <source>
        <dbReference type="EMBL" id="KAG7359656.1"/>
    </source>
</evidence>
<proteinExistence type="predicted"/>
<gene>
    <name evidence="1" type="ORF">IV203_000010</name>
    <name evidence="2" type="ORF">IV203_034754</name>
</gene>
<dbReference type="EMBL" id="JAGRRH010000013">
    <property type="protein sequence ID" value="KAG7359656.1"/>
    <property type="molecule type" value="Genomic_DNA"/>
</dbReference>
<keyword evidence="3" id="KW-1185">Reference proteome</keyword>
<dbReference type="OrthoDB" id="188898at2759"/>
<name>A0A9K3P8E9_9STRA</name>
<dbReference type="Proteomes" id="UP000693970">
    <property type="component" value="Unassembled WGS sequence"/>
</dbReference>
<reference evidence="1" key="1">
    <citation type="journal article" date="2021" name="Sci. Rep.">
        <title>Diploid genomic architecture of Nitzschia inconspicua, an elite biomass production diatom.</title>
        <authorList>
            <person name="Oliver A."/>
            <person name="Podell S."/>
            <person name="Pinowska A."/>
            <person name="Traller J.C."/>
            <person name="Smith S.R."/>
            <person name="McClure R."/>
            <person name="Beliaev A."/>
            <person name="Bohutskyi P."/>
            <person name="Hill E.A."/>
            <person name="Rabines A."/>
            <person name="Zheng H."/>
            <person name="Allen L.Z."/>
            <person name="Kuo A."/>
            <person name="Grigoriev I.V."/>
            <person name="Allen A.E."/>
            <person name="Hazlebeck D."/>
            <person name="Allen E.E."/>
        </authorList>
    </citation>
    <scope>NUCLEOTIDE SEQUENCE</scope>
    <source>
        <strain evidence="1">Hildebrandi</strain>
    </source>
</reference>
<dbReference type="EMBL" id="JAGRRH010000086">
    <property type="protein sequence ID" value="KAG7337361.1"/>
    <property type="molecule type" value="Genomic_DNA"/>
</dbReference>
<organism evidence="1 3">
    <name type="scientific">Nitzschia inconspicua</name>
    <dbReference type="NCBI Taxonomy" id="303405"/>
    <lineage>
        <taxon>Eukaryota</taxon>
        <taxon>Sar</taxon>
        <taxon>Stramenopiles</taxon>
        <taxon>Ochrophyta</taxon>
        <taxon>Bacillariophyta</taxon>
        <taxon>Bacillariophyceae</taxon>
        <taxon>Bacillariophycidae</taxon>
        <taxon>Bacillariales</taxon>
        <taxon>Bacillariaceae</taxon>
        <taxon>Nitzschia</taxon>
    </lineage>
</organism>
<sequence length="302" mass="33647">MKLSMATLSAFVAMHRTVDAFAPKIVSSPGAKVLLNMGYLDDLSPIPNPNIEEEVDDSFEATKMKAEDIDRAGPGSWESYVEFNEFDGGDGQMGVAGDGNVKLDKFDMSEMAKSKTMSAKNAWGKSTGYAESLVEKGVDTARAQQLENWHNQQELLQQRKQQRFMTDEFDQTSSSDDDWRKLASFGIQRNQDFDLNETFGAVAASTEIEGTIELVGRMNGPYATHEFSLRNPFMGFADFRAAFTAETPSEFTVEPKEGSLRQKEDTNFLVKFKAQKPGVVEGYLVIETEDFKKTWKVVGSTN</sequence>
<comment type="caution">
    <text evidence="1">The sequence shown here is derived from an EMBL/GenBank/DDBJ whole genome shotgun (WGS) entry which is preliminary data.</text>
</comment>
<protein>
    <submittedName>
        <fullName evidence="1">Uncharacterized protein</fullName>
    </submittedName>
</protein>
<accession>A0A9K3P8E9</accession>
<evidence type="ECO:0000313" key="3">
    <source>
        <dbReference type="Proteomes" id="UP000693970"/>
    </source>
</evidence>
<reference evidence="1" key="2">
    <citation type="submission" date="2021-04" db="EMBL/GenBank/DDBJ databases">
        <authorList>
            <person name="Podell S."/>
        </authorList>
    </citation>
    <scope>NUCLEOTIDE SEQUENCE</scope>
    <source>
        <strain evidence="1">Hildebrandi</strain>
    </source>
</reference>